<proteinExistence type="predicted"/>
<protein>
    <submittedName>
        <fullName evidence="2">Uncharacterized protein</fullName>
    </submittedName>
</protein>
<comment type="caution">
    <text evidence="2">The sequence shown here is derived from an EMBL/GenBank/DDBJ whole genome shotgun (WGS) entry which is preliminary data.</text>
</comment>
<feature type="region of interest" description="Disordered" evidence="1">
    <location>
        <begin position="243"/>
        <end position="263"/>
    </location>
</feature>
<evidence type="ECO:0000256" key="1">
    <source>
        <dbReference type="SAM" id="MobiDB-lite"/>
    </source>
</evidence>
<dbReference type="Proteomes" id="UP000298030">
    <property type="component" value="Unassembled WGS sequence"/>
</dbReference>
<evidence type="ECO:0000313" key="3">
    <source>
        <dbReference type="Proteomes" id="UP000298030"/>
    </source>
</evidence>
<keyword evidence="3" id="KW-1185">Reference proteome</keyword>
<organism evidence="2 3">
    <name type="scientific">Coprinellus micaceus</name>
    <name type="common">Glistening ink-cap mushroom</name>
    <name type="synonym">Coprinus micaceus</name>
    <dbReference type="NCBI Taxonomy" id="71717"/>
    <lineage>
        <taxon>Eukaryota</taxon>
        <taxon>Fungi</taxon>
        <taxon>Dikarya</taxon>
        <taxon>Basidiomycota</taxon>
        <taxon>Agaricomycotina</taxon>
        <taxon>Agaricomycetes</taxon>
        <taxon>Agaricomycetidae</taxon>
        <taxon>Agaricales</taxon>
        <taxon>Agaricineae</taxon>
        <taxon>Psathyrellaceae</taxon>
        <taxon>Coprinellus</taxon>
    </lineage>
</organism>
<evidence type="ECO:0000313" key="2">
    <source>
        <dbReference type="EMBL" id="TEB34130.1"/>
    </source>
</evidence>
<dbReference type="AlphaFoldDB" id="A0A4Y7TIZ6"/>
<gene>
    <name evidence="2" type="ORF">FA13DRAFT_68806</name>
</gene>
<reference evidence="2 3" key="1">
    <citation type="journal article" date="2019" name="Nat. Ecol. Evol.">
        <title>Megaphylogeny resolves global patterns of mushroom evolution.</title>
        <authorList>
            <person name="Varga T."/>
            <person name="Krizsan K."/>
            <person name="Foldi C."/>
            <person name="Dima B."/>
            <person name="Sanchez-Garcia M."/>
            <person name="Sanchez-Ramirez S."/>
            <person name="Szollosi G.J."/>
            <person name="Szarkandi J.G."/>
            <person name="Papp V."/>
            <person name="Albert L."/>
            <person name="Andreopoulos W."/>
            <person name="Angelini C."/>
            <person name="Antonin V."/>
            <person name="Barry K.W."/>
            <person name="Bougher N.L."/>
            <person name="Buchanan P."/>
            <person name="Buyck B."/>
            <person name="Bense V."/>
            <person name="Catcheside P."/>
            <person name="Chovatia M."/>
            <person name="Cooper J."/>
            <person name="Damon W."/>
            <person name="Desjardin D."/>
            <person name="Finy P."/>
            <person name="Geml J."/>
            <person name="Haridas S."/>
            <person name="Hughes K."/>
            <person name="Justo A."/>
            <person name="Karasinski D."/>
            <person name="Kautmanova I."/>
            <person name="Kiss B."/>
            <person name="Kocsube S."/>
            <person name="Kotiranta H."/>
            <person name="LaButti K.M."/>
            <person name="Lechner B.E."/>
            <person name="Liimatainen K."/>
            <person name="Lipzen A."/>
            <person name="Lukacs Z."/>
            <person name="Mihaltcheva S."/>
            <person name="Morgado L.N."/>
            <person name="Niskanen T."/>
            <person name="Noordeloos M.E."/>
            <person name="Ohm R.A."/>
            <person name="Ortiz-Santana B."/>
            <person name="Ovrebo C."/>
            <person name="Racz N."/>
            <person name="Riley R."/>
            <person name="Savchenko A."/>
            <person name="Shiryaev A."/>
            <person name="Soop K."/>
            <person name="Spirin V."/>
            <person name="Szebenyi C."/>
            <person name="Tomsovsky M."/>
            <person name="Tulloss R.E."/>
            <person name="Uehling J."/>
            <person name="Grigoriev I.V."/>
            <person name="Vagvolgyi C."/>
            <person name="Papp T."/>
            <person name="Martin F.M."/>
            <person name="Miettinen O."/>
            <person name="Hibbett D.S."/>
            <person name="Nagy L.G."/>
        </authorList>
    </citation>
    <scope>NUCLEOTIDE SEQUENCE [LARGE SCALE GENOMIC DNA]</scope>
    <source>
        <strain evidence="2 3">FP101781</strain>
    </source>
</reference>
<name>A0A4Y7TIZ6_COPMI</name>
<dbReference type="EMBL" id="QPFP01000010">
    <property type="protein sequence ID" value="TEB34130.1"/>
    <property type="molecule type" value="Genomic_DNA"/>
</dbReference>
<accession>A0A4Y7TIZ6</accession>
<dbReference type="OrthoDB" id="4980495at2759"/>
<sequence>MCIVIPSMLIRITLMRDTPSLAQANSALRPTPNVGLVTQGTLRDAFLNLDPSSVANLASLIQNFVATQPHNPTPLTTVVEALFEATIAEAPAYNRDPTQLVRKYFEAAAYLGSGQGGVVHAGVGGSAAAARALQMAIRRNSVWVGMEKIVLATSATNTQTNGGLGSGYSSGVGGGYYHGGATPMTPQNGAVTPGMGSSASSLTEDMQRIANERQRRKDHIQWARIHAAALELGMMSQVFVNGRGGSSSSSLSPDGHPITEGSQHGYATSRAFSEMVARDSVWEADEAEWVAGMYVLKALIRTGVRGDRRQREEYGDMLRSYESRWKGDQGRG</sequence>